<keyword evidence="1" id="KW-1133">Transmembrane helix</keyword>
<keyword evidence="1" id="KW-0812">Transmembrane</keyword>
<name>A0ABX8S7R4_9ACTN</name>
<accession>A0ABX8S7R4</accession>
<sequence>MFVISVVLFVLAAAGAMSGLAGWFGRLPRSSGFGVRTEASMQDDAAFRTVNRAAAPAVLTAAVLIAVAGAATLALPGPWGWLAALGLVGLALGTAGIGATVASQAAAPVADDGCGQACGSCALRDGCAPAGPHS</sequence>
<organism evidence="2 3">
    <name type="scientific">Skermania pinensis</name>
    <dbReference type="NCBI Taxonomy" id="39122"/>
    <lineage>
        <taxon>Bacteria</taxon>
        <taxon>Bacillati</taxon>
        <taxon>Actinomycetota</taxon>
        <taxon>Actinomycetes</taxon>
        <taxon>Mycobacteriales</taxon>
        <taxon>Gordoniaceae</taxon>
        <taxon>Skermania</taxon>
    </lineage>
</organism>
<protein>
    <submittedName>
        <fullName evidence="2">SdpI family protein</fullName>
    </submittedName>
</protein>
<gene>
    <name evidence="2" type="ORF">KV203_19305</name>
</gene>
<evidence type="ECO:0000313" key="3">
    <source>
        <dbReference type="Proteomes" id="UP000887023"/>
    </source>
</evidence>
<dbReference type="Proteomes" id="UP000887023">
    <property type="component" value="Chromosome"/>
</dbReference>
<evidence type="ECO:0000313" key="2">
    <source>
        <dbReference type="EMBL" id="QXQ13885.1"/>
    </source>
</evidence>
<reference evidence="2" key="1">
    <citation type="submission" date="2021-07" db="EMBL/GenBank/DDBJ databases">
        <title>Candidatus Kaistella beijingensis sp. nov. isolated from a municipal wastewater treatment plant is involved in sludge foaming.</title>
        <authorList>
            <person name="Song Y."/>
            <person name="Liu S.-J."/>
        </authorList>
    </citation>
    <scope>NUCLEOTIDE SEQUENCE</scope>
    <source>
        <strain evidence="2">DSM 43998</strain>
    </source>
</reference>
<evidence type="ECO:0000256" key="1">
    <source>
        <dbReference type="SAM" id="Phobius"/>
    </source>
</evidence>
<keyword evidence="1" id="KW-0472">Membrane</keyword>
<feature type="transmembrane region" description="Helical" evidence="1">
    <location>
        <begin position="53"/>
        <end position="75"/>
    </location>
</feature>
<proteinExistence type="predicted"/>
<dbReference type="InterPro" id="IPR025962">
    <property type="entry name" value="SdpI/YhfL"/>
</dbReference>
<feature type="transmembrane region" description="Helical" evidence="1">
    <location>
        <begin position="82"/>
        <end position="102"/>
    </location>
</feature>
<keyword evidence="3" id="KW-1185">Reference proteome</keyword>
<dbReference type="EMBL" id="CP079105">
    <property type="protein sequence ID" value="QXQ13885.1"/>
    <property type="molecule type" value="Genomic_DNA"/>
</dbReference>
<dbReference type="RefSeq" id="WP_066473356.1">
    <property type="nucleotide sequence ID" value="NZ_CBCRUZ010000006.1"/>
</dbReference>
<dbReference type="Pfam" id="PF13630">
    <property type="entry name" value="SdpI"/>
    <property type="match status" value="1"/>
</dbReference>